<feature type="region of interest" description="Disordered" evidence="1">
    <location>
        <begin position="1"/>
        <end position="161"/>
    </location>
</feature>
<organism evidence="2 3">
    <name type="scientific">Pleurodeles waltl</name>
    <name type="common">Iberian ribbed newt</name>
    <dbReference type="NCBI Taxonomy" id="8319"/>
    <lineage>
        <taxon>Eukaryota</taxon>
        <taxon>Metazoa</taxon>
        <taxon>Chordata</taxon>
        <taxon>Craniata</taxon>
        <taxon>Vertebrata</taxon>
        <taxon>Euteleostomi</taxon>
        <taxon>Amphibia</taxon>
        <taxon>Batrachia</taxon>
        <taxon>Caudata</taxon>
        <taxon>Salamandroidea</taxon>
        <taxon>Salamandridae</taxon>
        <taxon>Pleurodelinae</taxon>
        <taxon>Pleurodeles</taxon>
    </lineage>
</organism>
<dbReference type="EMBL" id="JANPWB010000008">
    <property type="protein sequence ID" value="KAJ1165376.1"/>
    <property type="molecule type" value="Genomic_DNA"/>
</dbReference>
<proteinExistence type="predicted"/>
<dbReference type="AlphaFoldDB" id="A0AAV7SMQ9"/>
<protein>
    <submittedName>
        <fullName evidence="2">Uncharacterized protein</fullName>
    </submittedName>
</protein>
<sequence length="199" mass="21151">MLGHCLTRPSTKTPGGRIARSSPTRSRALKSQGHWPPPARADRPPAPRSVTPGPPPHSGDQRLQVRPRSSLARVPVSRPPPEGRACLGNSENAAGRGVVSPPAALVQRQMLSQGPRLDRSPGQPRRQRGGAPPERGASFLSAPPPLLCGRPEIPALGPRTNRWPDLPCFLKSARRLPRLVAQPGAPRHVAILPAETAAS</sequence>
<gene>
    <name evidence="2" type="ORF">NDU88_005804</name>
</gene>
<feature type="compositionally biased region" description="Low complexity" evidence="1">
    <location>
        <begin position="121"/>
        <end position="137"/>
    </location>
</feature>
<reference evidence="2" key="1">
    <citation type="journal article" date="2022" name="bioRxiv">
        <title>Sequencing and chromosome-scale assembly of the giantPleurodeles waltlgenome.</title>
        <authorList>
            <person name="Brown T."/>
            <person name="Elewa A."/>
            <person name="Iarovenko S."/>
            <person name="Subramanian E."/>
            <person name="Araus A.J."/>
            <person name="Petzold A."/>
            <person name="Susuki M."/>
            <person name="Suzuki K.-i.T."/>
            <person name="Hayashi T."/>
            <person name="Toyoda A."/>
            <person name="Oliveira C."/>
            <person name="Osipova E."/>
            <person name="Leigh N.D."/>
            <person name="Simon A."/>
            <person name="Yun M.H."/>
        </authorList>
    </citation>
    <scope>NUCLEOTIDE SEQUENCE</scope>
    <source>
        <strain evidence="2">20211129_DDA</strain>
        <tissue evidence="2">Liver</tissue>
    </source>
</reference>
<evidence type="ECO:0000256" key="1">
    <source>
        <dbReference type="SAM" id="MobiDB-lite"/>
    </source>
</evidence>
<comment type="caution">
    <text evidence="2">The sequence shown here is derived from an EMBL/GenBank/DDBJ whole genome shotgun (WGS) entry which is preliminary data.</text>
</comment>
<feature type="compositionally biased region" description="Pro residues" evidence="1">
    <location>
        <begin position="46"/>
        <end position="57"/>
    </location>
</feature>
<keyword evidence="3" id="KW-1185">Reference proteome</keyword>
<accession>A0AAV7SMQ9</accession>
<name>A0AAV7SMQ9_PLEWA</name>
<evidence type="ECO:0000313" key="3">
    <source>
        <dbReference type="Proteomes" id="UP001066276"/>
    </source>
</evidence>
<dbReference type="Proteomes" id="UP001066276">
    <property type="component" value="Chromosome 4_2"/>
</dbReference>
<evidence type="ECO:0000313" key="2">
    <source>
        <dbReference type="EMBL" id="KAJ1165376.1"/>
    </source>
</evidence>